<dbReference type="InterPro" id="IPR001128">
    <property type="entry name" value="Cyt_P450"/>
</dbReference>
<dbReference type="Proteomes" id="UP001562354">
    <property type="component" value="Unassembled WGS sequence"/>
</dbReference>
<dbReference type="InterPro" id="IPR002403">
    <property type="entry name" value="Cyt_P450_E_grp-IV"/>
</dbReference>
<dbReference type="CDD" id="cd00302">
    <property type="entry name" value="cytochrome_P450"/>
    <property type="match status" value="1"/>
</dbReference>
<keyword evidence="4" id="KW-0408">Iron</keyword>
<comment type="similarity">
    <text evidence="2">Belongs to the cytochrome P450 family.</text>
</comment>
<dbReference type="Pfam" id="PF00067">
    <property type="entry name" value="p450"/>
    <property type="match status" value="1"/>
</dbReference>
<name>A0ABR3P717_9PEZI</name>
<dbReference type="SUPFAM" id="SSF48264">
    <property type="entry name" value="Cytochrome P450"/>
    <property type="match status" value="1"/>
</dbReference>
<dbReference type="Gene3D" id="1.10.630.10">
    <property type="entry name" value="Cytochrome P450"/>
    <property type="match status" value="1"/>
</dbReference>
<dbReference type="InterPro" id="IPR036396">
    <property type="entry name" value="Cyt_P450_sf"/>
</dbReference>
<evidence type="ECO:0000313" key="5">
    <source>
        <dbReference type="EMBL" id="KAL1301914.1"/>
    </source>
</evidence>
<dbReference type="InterPro" id="IPR050121">
    <property type="entry name" value="Cytochrome_P450_monoxygenase"/>
</dbReference>
<evidence type="ECO:0000256" key="2">
    <source>
        <dbReference type="ARBA" id="ARBA00010617"/>
    </source>
</evidence>
<protein>
    <recommendedName>
        <fullName evidence="7">Cytochrome P450 monooxygenase</fullName>
    </recommendedName>
</protein>
<evidence type="ECO:0000313" key="6">
    <source>
        <dbReference type="Proteomes" id="UP001562354"/>
    </source>
</evidence>
<comment type="cofactor">
    <cofactor evidence="1">
        <name>heme</name>
        <dbReference type="ChEBI" id="CHEBI:30413"/>
    </cofactor>
</comment>
<evidence type="ECO:0000256" key="4">
    <source>
        <dbReference type="ARBA" id="ARBA00023004"/>
    </source>
</evidence>
<dbReference type="EMBL" id="JBFMKM010000013">
    <property type="protein sequence ID" value="KAL1301914.1"/>
    <property type="molecule type" value="Genomic_DNA"/>
</dbReference>
<keyword evidence="3" id="KW-0479">Metal-binding</keyword>
<dbReference type="PRINTS" id="PR00385">
    <property type="entry name" value="P450"/>
</dbReference>
<evidence type="ECO:0008006" key="7">
    <source>
        <dbReference type="Google" id="ProtNLM"/>
    </source>
</evidence>
<dbReference type="PRINTS" id="PR00465">
    <property type="entry name" value="EP450IV"/>
</dbReference>
<reference evidence="5 6" key="1">
    <citation type="submission" date="2024-07" db="EMBL/GenBank/DDBJ databases">
        <title>Draft sequence of the Neodothiora populina.</title>
        <authorList>
            <person name="Drown D.D."/>
            <person name="Schuette U.S."/>
            <person name="Buechlein A.B."/>
            <person name="Rusch D.R."/>
            <person name="Winton L.W."/>
            <person name="Adams G.A."/>
        </authorList>
    </citation>
    <scope>NUCLEOTIDE SEQUENCE [LARGE SCALE GENOMIC DNA]</scope>
    <source>
        <strain evidence="5 6">CPC 39397</strain>
    </source>
</reference>
<keyword evidence="6" id="KW-1185">Reference proteome</keyword>
<evidence type="ECO:0000256" key="1">
    <source>
        <dbReference type="ARBA" id="ARBA00001971"/>
    </source>
</evidence>
<dbReference type="PANTHER" id="PTHR24305:SF87">
    <property type="entry name" value="CYTOCHROME P450 MONOOXYGENASE ALND-RELATED"/>
    <property type="match status" value="1"/>
</dbReference>
<organism evidence="5 6">
    <name type="scientific">Neodothiora populina</name>
    <dbReference type="NCBI Taxonomy" id="2781224"/>
    <lineage>
        <taxon>Eukaryota</taxon>
        <taxon>Fungi</taxon>
        <taxon>Dikarya</taxon>
        <taxon>Ascomycota</taxon>
        <taxon>Pezizomycotina</taxon>
        <taxon>Dothideomycetes</taxon>
        <taxon>Dothideomycetidae</taxon>
        <taxon>Dothideales</taxon>
        <taxon>Dothioraceae</taxon>
        <taxon>Neodothiora</taxon>
    </lineage>
</organism>
<dbReference type="GeneID" id="95979791"/>
<dbReference type="RefSeq" id="XP_069198190.1">
    <property type="nucleotide sequence ID" value="XM_069345988.1"/>
</dbReference>
<dbReference type="PANTHER" id="PTHR24305">
    <property type="entry name" value="CYTOCHROME P450"/>
    <property type="match status" value="1"/>
</dbReference>
<proteinExistence type="inferred from homology"/>
<comment type="caution">
    <text evidence="5">The sequence shown here is derived from an EMBL/GenBank/DDBJ whole genome shotgun (WGS) entry which is preliminary data.</text>
</comment>
<accession>A0ABR3P717</accession>
<evidence type="ECO:0000256" key="3">
    <source>
        <dbReference type="ARBA" id="ARBA00022723"/>
    </source>
</evidence>
<sequence length="548" mass="61816">MMMPINFCVSGENGGTVKSIQVDAGTNLIKLQKLLGKHFGIVEPQSILCEANGKQLDGVADILEATGPVTVTINGQDVRDPPGPQGLPLLGSHCGVYPDHIGNHQRLFDQYGPVIKTTVMGRTVYHTNDPVISSHVFAETDFFTKDINKAHPLYGVKSPHAGVFLTNTDTDTWRKAHKFFVPAFSPKAINHYTPRMQATVEQSFTIFDELDRQGSAWNAYNYMLKLSSQLVGQLWLEEDFKHFENIDSPIHPIPLNIVKLLGLNKKVTTWGDWYQWLPFGDPKRLRDTFHLVGTLVGGVMKRAPRGEGDVPLQEAAMKTRNLTDYLLRATDMKGEKMEPEGRQPALVVALTAGFVTTSSLLSWLIYGLVAYEGTQQRIYQELIDNGMDENTVMTPEFIGRLTYLDKYVKETQRRHTTSFQPARTARTDIILPGGYKIPKGGVVIPALHHIHNNPALWDNPTQFDPDRWDTERVKTRHRATYMPFAMGPRMCVATNFVAREVKLFMAKLVFRYDFVREGNDPIEYDSMFQTVKPSNLYVNARKRDTASS</sequence>
<gene>
    <name evidence="5" type="ORF">AAFC00_006092</name>
</gene>